<dbReference type="GO" id="GO:0005509">
    <property type="term" value="F:calcium ion binding"/>
    <property type="evidence" value="ECO:0007669"/>
    <property type="project" value="InterPro"/>
</dbReference>
<feature type="chain" id="PRO_5026174191" evidence="14">
    <location>
        <begin position="23"/>
        <end position="713"/>
    </location>
</feature>
<keyword evidence="5 12" id="KW-0106">Calcium</keyword>
<feature type="binding site" evidence="11">
    <location>
        <position position="567"/>
    </location>
    <ligand>
        <name>pyrroloquinoline quinone</name>
        <dbReference type="ChEBI" id="CHEBI:58442"/>
    </ligand>
</feature>
<evidence type="ECO:0000256" key="1">
    <source>
        <dbReference type="ARBA" id="ARBA00008156"/>
    </source>
</evidence>
<sequence length="713" mass="75603">MKNWSLAAAAALSMVLAACNNAPEASDAPTEGVTDAMIAAADGNEWLTYGRDYGEQRFSPLTQISGDNVGQLGLAWFADLDTARGQEATPLMHDGVLYITTAWSKVMAFDAKTGTVKWTYDPEVPRSTLAVACCDAVNRGVALYGDKVYVATLDGDLVALNQSDGSVAWRKQVVPDKDNYTITGAPRVAHGKVFIGSGGAEYKARGFLAAYDWKTGEEAWRFHTVPGNPADGFENDAMKTAADTWKGNWWELGGGGTVWDSITYDPVNNQVLVGTGNAEPWNPGANGRLGSGEAAEGNLYTSSIVAVDADTGAYKWHFQETPEDRWDYDSNAQITLADLTIGGEQKHVVLHAPKNGYFYMFDAATGKFIDAKAWTDMNWSTGIDPATGRPAINPEARYEQTGKPWVNVPGAGGSHSWQAMSFSPATGLVYIPANFAGFPFVAKKDFKPSDIGFQTAIDSAATAMPADENVRAGAMAGTTGALVAWDPVAQKEAWRVPYKGPWNGGTLATAGGLVFQGTATEEFNAYSAADGKKLWSFPTQSGVIAAPMTYAIDGEQYVAVLAGWGGVWDIAPGILSSVSGPPRNISRLLVFKIGGTAKLPDAPKFPKRVLDPPPVTGTEAQIAHGADVYGRYCSVCHGDAAVAGALNPDLRYSATLNSPDAVKAIVIDGALHDNGMVSFKAALSADDAEAVRQYVIKRSNEDKALEKKGGGSS</sequence>
<evidence type="ECO:0000256" key="5">
    <source>
        <dbReference type="ARBA" id="ARBA00022837"/>
    </source>
</evidence>
<comment type="caution">
    <text evidence="16">The sequence shown here is derived from an EMBL/GenBank/DDBJ whole genome shotgun (WGS) entry which is preliminary data.</text>
</comment>
<dbReference type="Pfam" id="PF13442">
    <property type="entry name" value="Cytochrome_CBB3"/>
    <property type="match status" value="1"/>
</dbReference>
<feature type="binding site" evidence="12">
    <location>
        <position position="201"/>
    </location>
    <ligand>
        <name>Ca(2+)</name>
        <dbReference type="ChEBI" id="CHEBI:29108"/>
    </ligand>
</feature>
<evidence type="ECO:0000256" key="4">
    <source>
        <dbReference type="ARBA" id="ARBA00022729"/>
    </source>
</evidence>
<gene>
    <name evidence="16" type="ORF">GRI89_16865</name>
</gene>
<dbReference type="Proteomes" id="UP000433652">
    <property type="component" value="Unassembled WGS sequence"/>
</dbReference>
<dbReference type="InterPro" id="IPR011047">
    <property type="entry name" value="Quinoprotein_ADH-like_sf"/>
</dbReference>
<evidence type="ECO:0000256" key="12">
    <source>
        <dbReference type="PIRSR" id="PIRSR617512-3"/>
    </source>
</evidence>
<dbReference type="Gene3D" id="1.10.760.10">
    <property type="entry name" value="Cytochrome c-like domain"/>
    <property type="match status" value="1"/>
</dbReference>
<accession>A0A6I4T172</accession>
<keyword evidence="8 12" id="KW-0408">Iron</keyword>
<evidence type="ECO:0000256" key="8">
    <source>
        <dbReference type="ARBA" id="ARBA00023004"/>
    </source>
</evidence>
<feature type="binding site" evidence="11">
    <location>
        <position position="139"/>
    </location>
    <ligand>
        <name>pyrroloquinoline quinone</name>
        <dbReference type="ChEBI" id="CHEBI:58442"/>
    </ligand>
</feature>
<dbReference type="OrthoDB" id="9794322at2"/>
<dbReference type="EC" id="1.1.2.-" evidence="16"/>
<evidence type="ECO:0000256" key="9">
    <source>
        <dbReference type="ARBA" id="ARBA00023157"/>
    </source>
</evidence>
<dbReference type="CDD" id="cd10279">
    <property type="entry name" value="PQQ_ADH_II"/>
    <property type="match status" value="1"/>
</dbReference>
<dbReference type="InterPro" id="IPR018391">
    <property type="entry name" value="PQQ_b-propeller_rpt"/>
</dbReference>
<comment type="similarity">
    <text evidence="1">Belongs to the bacterial PQQ dehydrogenase family.</text>
</comment>
<keyword evidence="4 14" id="KW-0732">Signal</keyword>
<feature type="binding site" evidence="12">
    <location>
        <position position="277"/>
    </location>
    <ligand>
        <name>Ca(2+)</name>
        <dbReference type="ChEBI" id="CHEBI:29108"/>
    </ligand>
</feature>
<comment type="cofactor">
    <cofactor evidence="12">
        <name>Ca(2+)</name>
        <dbReference type="ChEBI" id="CHEBI:29108"/>
    </cofactor>
    <text evidence="12">Binds 1 Ca(2+) ion per subunit.</text>
</comment>
<evidence type="ECO:0000313" key="17">
    <source>
        <dbReference type="Proteomes" id="UP000433652"/>
    </source>
</evidence>
<dbReference type="InterPro" id="IPR002372">
    <property type="entry name" value="PQQ_rpt_dom"/>
</dbReference>
<feature type="binding site" evidence="12">
    <location>
        <position position="327"/>
    </location>
    <ligand>
        <name>Ca(2+)</name>
        <dbReference type="ChEBI" id="CHEBI:29108"/>
    </ligand>
</feature>
<evidence type="ECO:0000256" key="6">
    <source>
        <dbReference type="ARBA" id="ARBA00022891"/>
    </source>
</evidence>
<dbReference type="InterPro" id="IPR017512">
    <property type="entry name" value="PQQ_MeOH/EtOH_DH"/>
</dbReference>
<proteinExistence type="inferred from homology"/>
<dbReference type="SUPFAM" id="SSF46626">
    <property type="entry name" value="Cytochrome c"/>
    <property type="match status" value="1"/>
</dbReference>
<feature type="binding site" description="covalent" evidence="11">
    <location>
        <position position="636"/>
    </location>
    <ligand>
        <name>heme c</name>
        <dbReference type="ChEBI" id="CHEBI:61717"/>
    </ligand>
</feature>
<reference evidence="16 17" key="1">
    <citation type="submission" date="2019-12" db="EMBL/GenBank/DDBJ databases">
        <title>Genomic-based taxomic classification of the family Erythrobacteraceae.</title>
        <authorList>
            <person name="Xu L."/>
        </authorList>
    </citation>
    <scope>NUCLEOTIDE SEQUENCE [LARGE SCALE GENOMIC DNA]</scope>
    <source>
        <strain evidence="16 17">MCCC 1K01500</strain>
    </source>
</reference>
<dbReference type="Pfam" id="PF01011">
    <property type="entry name" value="PQQ"/>
    <property type="match status" value="2"/>
</dbReference>
<feature type="binding site" description="axial binding residue" evidence="12">
    <location>
        <position position="637"/>
    </location>
    <ligand>
        <name>heme c</name>
        <dbReference type="ChEBI" id="CHEBI:61717"/>
    </ligand>
    <ligandPart>
        <name>Fe</name>
        <dbReference type="ChEBI" id="CHEBI:18248"/>
    </ligandPart>
</feature>
<dbReference type="AlphaFoldDB" id="A0A6I4T172"/>
<dbReference type="InterPro" id="IPR036909">
    <property type="entry name" value="Cyt_c-like_dom_sf"/>
</dbReference>
<dbReference type="GO" id="GO:0009055">
    <property type="term" value="F:electron transfer activity"/>
    <property type="evidence" value="ECO:0007669"/>
    <property type="project" value="InterPro"/>
</dbReference>
<keyword evidence="9 13" id="KW-1015">Disulfide bond</keyword>
<dbReference type="PROSITE" id="PS51257">
    <property type="entry name" value="PROKAR_LIPOPROTEIN"/>
    <property type="match status" value="1"/>
</dbReference>
<feature type="disulfide bond" evidence="13">
    <location>
        <begin position="133"/>
        <end position="134"/>
    </location>
</feature>
<feature type="binding site" evidence="11">
    <location>
        <position position="257"/>
    </location>
    <ligand>
        <name>pyrroloquinoline quinone</name>
        <dbReference type="ChEBI" id="CHEBI:58442"/>
    </ligand>
</feature>
<evidence type="ECO:0000256" key="11">
    <source>
        <dbReference type="PIRSR" id="PIRSR617512-2"/>
    </source>
</evidence>
<comment type="cofactor">
    <cofactor evidence="11">
        <name>heme c</name>
        <dbReference type="ChEBI" id="CHEBI:61717"/>
    </cofactor>
    <text evidence="11">Binds 1 heme c group per subunit.</text>
</comment>
<comment type="cofactor">
    <cofactor evidence="11">
        <name>pyrroloquinoline quinone</name>
        <dbReference type="ChEBI" id="CHEBI:58442"/>
    </cofactor>
    <text evidence="11">Binds 1 PQQ group per subunit.</text>
</comment>
<keyword evidence="3 12" id="KW-0479">Metal-binding</keyword>
<feature type="domain" description="Cytochrome c" evidence="15">
    <location>
        <begin position="620"/>
        <end position="699"/>
    </location>
</feature>
<evidence type="ECO:0000256" key="14">
    <source>
        <dbReference type="SAM" id="SignalP"/>
    </source>
</evidence>
<dbReference type="NCBIfam" id="TIGR03075">
    <property type="entry name" value="PQQ_enz_alc_DH"/>
    <property type="match status" value="1"/>
</dbReference>
<dbReference type="SUPFAM" id="SSF50998">
    <property type="entry name" value="Quinoprotein alcohol dehydrogenase-like"/>
    <property type="match status" value="1"/>
</dbReference>
<evidence type="ECO:0000256" key="7">
    <source>
        <dbReference type="ARBA" id="ARBA00023002"/>
    </source>
</evidence>
<evidence type="ECO:0000256" key="2">
    <source>
        <dbReference type="ARBA" id="ARBA00022617"/>
    </source>
</evidence>
<keyword evidence="6 11" id="KW-0634">PQQ</keyword>
<dbReference type="PANTHER" id="PTHR32303">
    <property type="entry name" value="QUINOPROTEIN ALCOHOL DEHYDROGENASE (CYTOCHROME C)"/>
    <property type="match status" value="1"/>
</dbReference>
<name>A0A6I4T172_9SPHN</name>
<evidence type="ECO:0000256" key="13">
    <source>
        <dbReference type="PIRSR" id="PIRSR617512-4"/>
    </source>
</evidence>
<evidence type="ECO:0000256" key="3">
    <source>
        <dbReference type="ARBA" id="ARBA00022723"/>
    </source>
</evidence>
<keyword evidence="2 11" id="KW-0349">Heme</keyword>
<feature type="binding site" evidence="11">
    <location>
        <begin position="199"/>
        <end position="200"/>
    </location>
    <ligand>
        <name>pyrroloquinoline quinone</name>
        <dbReference type="ChEBI" id="CHEBI:58442"/>
    </ligand>
</feature>
<evidence type="ECO:0000259" key="15">
    <source>
        <dbReference type="PROSITE" id="PS51007"/>
    </source>
</evidence>
<protein>
    <submittedName>
        <fullName evidence="16">PQQ-dependent dehydrogenase, methanol/ethanol family</fullName>
        <ecNumber evidence="16">1.1.2.-</ecNumber>
    </submittedName>
</protein>
<keyword evidence="17" id="KW-1185">Reference proteome</keyword>
<keyword evidence="7 16" id="KW-0560">Oxidoreductase</keyword>
<feature type="binding site" evidence="11">
    <location>
        <position position="87"/>
    </location>
    <ligand>
        <name>pyrroloquinoline quinone</name>
        <dbReference type="ChEBI" id="CHEBI:58442"/>
    </ligand>
</feature>
<dbReference type="GO" id="GO:0020037">
    <property type="term" value="F:heme binding"/>
    <property type="evidence" value="ECO:0007669"/>
    <property type="project" value="InterPro"/>
</dbReference>
<feature type="active site" description="Proton acceptor" evidence="10">
    <location>
        <position position="327"/>
    </location>
</feature>
<organism evidence="16 17">
    <name type="scientific">Croceibacterium salegens</name>
    <dbReference type="NCBI Taxonomy" id="1737568"/>
    <lineage>
        <taxon>Bacteria</taxon>
        <taxon>Pseudomonadati</taxon>
        <taxon>Pseudomonadota</taxon>
        <taxon>Alphaproteobacteria</taxon>
        <taxon>Sphingomonadales</taxon>
        <taxon>Erythrobacteraceae</taxon>
        <taxon>Croceibacterium</taxon>
    </lineage>
</organism>
<dbReference type="GO" id="GO:0016614">
    <property type="term" value="F:oxidoreductase activity, acting on CH-OH group of donors"/>
    <property type="evidence" value="ECO:0007669"/>
    <property type="project" value="InterPro"/>
</dbReference>
<dbReference type="GO" id="GO:0016020">
    <property type="term" value="C:membrane"/>
    <property type="evidence" value="ECO:0007669"/>
    <property type="project" value="InterPro"/>
</dbReference>
<dbReference type="InterPro" id="IPR009056">
    <property type="entry name" value="Cyt_c-like_dom"/>
</dbReference>
<feature type="signal peptide" evidence="14">
    <location>
        <begin position="1"/>
        <end position="22"/>
    </location>
</feature>
<dbReference type="PROSITE" id="PS51007">
    <property type="entry name" value="CYTC"/>
    <property type="match status" value="1"/>
</dbReference>
<feature type="binding site" description="axial binding residue" evidence="12">
    <location>
        <position position="676"/>
    </location>
    <ligand>
        <name>heme c</name>
        <dbReference type="ChEBI" id="CHEBI:61717"/>
    </ligand>
    <ligandPart>
        <name>Fe</name>
        <dbReference type="ChEBI" id="CHEBI:18248"/>
    </ligandPart>
</feature>
<feature type="binding site" description="covalent" evidence="11">
    <location>
        <position position="633"/>
    </location>
    <ligand>
        <name>heme c</name>
        <dbReference type="ChEBI" id="CHEBI:61717"/>
    </ligand>
</feature>
<dbReference type="RefSeq" id="WP_159798078.1">
    <property type="nucleotide sequence ID" value="NZ_WTYM01000059.1"/>
</dbReference>
<dbReference type="Gene3D" id="2.140.10.10">
    <property type="entry name" value="Quinoprotein alcohol dehydrogenase-like superfamily"/>
    <property type="match status" value="1"/>
</dbReference>
<evidence type="ECO:0000313" key="16">
    <source>
        <dbReference type="EMBL" id="MXO61218.1"/>
    </source>
</evidence>
<dbReference type="SMART" id="SM00564">
    <property type="entry name" value="PQQ"/>
    <property type="match status" value="5"/>
</dbReference>
<feature type="binding site" evidence="11">
    <location>
        <position position="354"/>
    </location>
    <ligand>
        <name>pyrroloquinoline quinone</name>
        <dbReference type="ChEBI" id="CHEBI:58442"/>
    </ligand>
</feature>
<feature type="binding site" evidence="11">
    <location>
        <position position="183"/>
    </location>
    <ligand>
        <name>pyrroloquinoline quinone</name>
        <dbReference type="ChEBI" id="CHEBI:58442"/>
    </ligand>
</feature>
<evidence type="ECO:0000256" key="10">
    <source>
        <dbReference type="PIRSR" id="PIRSR617512-1"/>
    </source>
</evidence>
<dbReference type="EMBL" id="WTYM01000059">
    <property type="protein sequence ID" value="MXO61218.1"/>
    <property type="molecule type" value="Genomic_DNA"/>
</dbReference>